<evidence type="ECO:0000313" key="1">
    <source>
        <dbReference type="EMBL" id="TWU20188.1"/>
    </source>
</evidence>
<dbReference type="OrthoDB" id="251641at2"/>
<accession>A0A5C6C7Q6</accession>
<keyword evidence="2" id="KW-1185">Reference proteome</keyword>
<evidence type="ECO:0000313" key="2">
    <source>
        <dbReference type="Proteomes" id="UP000316304"/>
    </source>
</evidence>
<organism evidence="1 2">
    <name type="scientific">Novipirellula galeiformis</name>
    <dbReference type="NCBI Taxonomy" id="2528004"/>
    <lineage>
        <taxon>Bacteria</taxon>
        <taxon>Pseudomonadati</taxon>
        <taxon>Planctomycetota</taxon>
        <taxon>Planctomycetia</taxon>
        <taxon>Pirellulales</taxon>
        <taxon>Pirellulaceae</taxon>
        <taxon>Novipirellula</taxon>
    </lineage>
</organism>
<proteinExistence type="predicted"/>
<dbReference type="AlphaFoldDB" id="A0A5C6C7Q6"/>
<reference evidence="1 2" key="1">
    <citation type="submission" date="2019-02" db="EMBL/GenBank/DDBJ databases">
        <title>Deep-cultivation of Planctomycetes and their phenomic and genomic characterization uncovers novel biology.</title>
        <authorList>
            <person name="Wiegand S."/>
            <person name="Jogler M."/>
            <person name="Boedeker C."/>
            <person name="Pinto D."/>
            <person name="Vollmers J."/>
            <person name="Rivas-Marin E."/>
            <person name="Kohn T."/>
            <person name="Peeters S.H."/>
            <person name="Heuer A."/>
            <person name="Rast P."/>
            <person name="Oberbeckmann S."/>
            <person name="Bunk B."/>
            <person name="Jeske O."/>
            <person name="Meyerdierks A."/>
            <person name="Storesund J.E."/>
            <person name="Kallscheuer N."/>
            <person name="Luecker S."/>
            <person name="Lage O.M."/>
            <person name="Pohl T."/>
            <person name="Merkel B.J."/>
            <person name="Hornburger P."/>
            <person name="Mueller R.-W."/>
            <person name="Bruemmer F."/>
            <person name="Labrenz M."/>
            <person name="Spormann A.M."/>
            <person name="Op Den Camp H."/>
            <person name="Overmann J."/>
            <person name="Amann R."/>
            <person name="Jetten M.S.M."/>
            <person name="Mascher T."/>
            <person name="Medema M.H."/>
            <person name="Devos D.P."/>
            <person name="Kaster A.-K."/>
            <person name="Ovreas L."/>
            <person name="Rohde M."/>
            <person name="Galperin M.Y."/>
            <person name="Jogler C."/>
        </authorList>
    </citation>
    <scope>NUCLEOTIDE SEQUENCE [LARGE SCALE GENOMIC DNA]</scope>
    <source>
        <strain evidence="1 2">Pla52o</strain>
    </source>
</reference>
<gene>
    <name evidence="1" type="ORF">Pla52o_47030</name>
</gene>
<comment type="caution">
    <text evidence="1">The sequence shown here is derived from an EMBL/GenBank/DDBJ whole genome shotgun (WGS) entry which is preliminary data.</text>
</comment>
<name>A0A5C6C7Q6_9BACT</name>
<sequence length="364" mass="38539">MKTFAILTTLLLWGISQPQQTTLGQQPPTSSDSVSLANPFYAKLSAGSRAIVDGKPFRIALTDLADRVEIPVILDRRVDPSSIVNVGSIGPTVFAGIQRVAQAQDCVVMPIAGVIIVGRPAWIDATSEAILSVASASESAESSRIDVQWSEATTPTEALRLIARASGKAEPADELPHDLWAAADWKSIAPNVAKTLVVSQFDSPAAAANSPPSEKRFALRYRLDANRTPVIAAIRSIDRQSNVRRAGQEIRAMETEVTATAAAHRAGIEAFLISQSAKQAANVDLDNANLTLKLQYTPASQVFTKLAGAAGRACQIEASAEAACGKLITMSMEQASLRQLVAEVALQAGVHVRWSDAVLVVSAP</sequence>
<dbReference type="RefSeq" id="WP_146596709.1">
    <property type="nucleotide sequence ID" value="NZ_SJPT01000009.1"/>
</dbReference>
<dbReference type="Proteomes" id="UP000316304">
    <property type="component" value="Unassembled WGS sequence"/>
</dbReference>
<dbReference type="EMBL" id="SJPT01000009">
    <property type="protein sequence ID" value="TWU20188.1"/>
    <property type="molecule type" value="Genomic_DNA"/>
</dbReference>
<protein>
    <submittedName>
        <fullName evidence="1">Uncharacterized protein</fullName>
    </submittedName>
</protein>